<name>A0AA97BCQ7_9CYAN</name>
<dbReference type="KEGG" id="tog:HNI00_07245"/>
<reference evidence="1" key="1">
    <citation type="submission" date="2020-05" db="EMBL/GenBank/DDBJ databases">
        <authorList>
            <person name="Zhu T."/>
            <person name="Keshari N."/>
            <person name="Lu X."/>
        </authorList>
    </citation>
    <scope>NUCLEOTIDE SEQUENCE</scope>
    <source>
        <strain evidence="1">NK1-22</strain>
    </source>
</reference>
<gene>
    <name evidence="1" type="ORF">HNI00_07245</name>
</gene>
<dbReference type="AlphaFoldDB" id="A0AA97BCQ7"/>
<evidence type="ECO:0000313" key="1">
    <source>
        <dbReference type="EMBL" id="WOB42971.1"/>
    </source>
</evidence>
<protein>
    <submittedName>
        <fullName evidence="1">Uncharacterized protein</fullName>
    </submittedName>
</protein>
<dbReference type="EMBL" id="CP053540">
    <property type="protein sequence ID" value="WOB42971.1"/>
    <property type="molecule type" value="Genomic_DNA"/>
</dbReference>
<accession>A0AA97BCQ7</accession>
<dbReference type="RefSeq" id="WP_316792000.1">
    <property type="nucleotide sequence ID" value="NZ_CP053540.1"/>
</dbReference>
<sequence>MPSRKPLVLVDGLVRQLPPGDTLDAASSEVDVISLTNAGAAAAPIGSPVYISAANNFALARANAGATARPIGLVKDASIAASAAGFIQTDGVLEATTAEWDVITGQTGGLTAGAIYFLSAATAGRLTTTAPVASGDYCVRVGTAISTTGLEISIHPEILL</sequence>
<proteinExistence type="predicted"/>
<organism evidence="1">
    <name type="scientific">Thermoleptolyngbya oregonensis NK1-22</name>
    <dbReference type="NCBI Taxonomy" id="2547457"/>
    <lineage>
        <taxon>Bacteria</taxon>
        <taxon>Bacillati</taxon>
        <taxon>Cyanobacteriota</taxon>
        <taxon>Cyanophyceae</taxon>
        <taxon>Oculatellales</taxon>
        <taxon>Oculatellaceae</taxon>
        <taxon>Thermoleptolyngbya</taxon>
    </lineage>
</organism>